<evidence type="ECO:0000256" key="1">
    <source>
        <dbReference type="SAM" id="MobiDB-lite"/>
    </source>
</evidence>
<dbReference type="EMBL" id="MW119570">
    <property type="protein sequence ID" value="QPB12641.1"/>
    <property type="molecule type" value="Genomic_DNA"/>
</dbReference>
<feature type="region of interest" description="Disordered" evidence="1">
    <location>
        <begin position="30"/>
        <end position="81"/>
    </location>
</feature>
<organism evidence="2 3">
    <name type="scientific">Mycobacterium phage Lang</name>
    <dbReference type="NCBI Taxonomy" id="2782565"/>
    <lineage>
        <taxon>Viruses</taxon>
        <taxon>Duplodnaviria</taxon>
        <taxon>Heunggongvirae</taxon>
        <taxon>Uroviricota</taxon>
        <taxon>Caudoviricetes</taxon>
        <taxon>Gclasvirinae</taxon>
        <taxon>Liefievirus</taxon>
        <taxon>Liefievirus halo</taxon>
        <taxon>Mycobacterium virus Halo</taxon>
    </lineage>
</organism>
<proteinExistence type="predicted"/>
<dbReference type="Proteomes" id="UP000594027">
    <property type="component" value="Segment"/>
</dbReference>
<evidence type="ECO:0000313" key="3">
    <source>
        <dbReference type="Proteomes" id="UP000594027"/>
    </source>
</evidence>
<protein>
    <recommendedName>
        <fullName evidence="4">Head-to-tail connector protein</fullName>
    </recommendedName>
</protein>
<dbReference type="InterPro" id="IPR055726">
    <property type="entry name" value="DUF7302"/>
</dbReference>
<evidence type="ECO:0000313" key="2">
    <source>
        <dbReference type="EMBL" id="QPB12641.1"/>
    </source>
</evidence>
<feature type="compositionally biased region" description="Basic residues" evidence="1">
    <location>
        <begin position="36"/>
        <end position="48"/>
    </location>
</feature>
<accession>A0A7S8BCC2</accession>
<evidence type="ECO:0008006" key="4">
    <source>
        <dbReference type="Google" id="ProtNLM"/>
    </source>
</evidence>
<name>A0A7S8BCC2_9CAUD</name>
<sequence length="81" mass="8210">MRLMNEHGVVVNVPDALGDQLAASGAWDVLGDSKPARKSTSKPARKSTSKPAKAAAKKPAAKPADVADDQDDAGDAGADAQ</sequence>
<gene>
    <name evidence="2" type="ORF">Lang000008</name>
</gene>
<reference evidence="2 3" key="1">
    <citation type="submission" date="2020-10" db="EMBL/GenBank/DDBJ databases">
        <title>Biology of a Novel Mycobacteriophage Lang, Isolated from Soil in Hohhot as Revealed by Genomic Characteristics.</title>
        <authorList>
            <person name="Lang J."/>
            <person name="Li B."/>
            <person name="Sun P."/>
            <person name="Xie J."/>
        </authorList>
    </citation>
    <scope>NUCLEOTIDE SEQUENCE [LARGE SCALE GENOMIC DNA]</scope>
</reference>
<dbReference type="Pfam" id="PF23976">
    <property type="entry name" value="DUF7302"/>
    <property type="match status" value="1"/>
</dbReference>